<dbReference type="PATRIC" id="fig|1210046.3.peg.2929"/>
<accession>K1DUC2</accession>
<evidence type="ECO:0008006" key="6">
    <source>
        <dbReference type="Google" id="ProtNLM"/>
    </source>
</evidence>
<dbReference type="AlphaFoldDB" id="K1DUC2"/>
<reference evidence="2 4" key="2">
    <citation type="journal article" date="2012" name="J. Bacteriol.">
        <title>Genome Sequence of Janibacter hoylei MTCC8307, Isolated from the Stratospheric Air.</title>
        <authorList>
            <person name="Pawar S.P."/>
            <person name="Dhotre D.P."/>
            <person name="Shetty S.A."/>
            <person name="Chowdhury S.P."/>
            <person name="Chaudhari B.L."/>
            <person name="Shouche Y.S."/>
        </authorList>
    </citation>
    <scope>NUCLEOTIDE SEQUENCE [LARGE SCALE GENOMIC DNA]</scope>
    <source>
        <strain evidence="2 4">PVAS-1</strain>
    </source>
</reference>
<evidence type="ECO:0000313" key="5">
    <source>
        <dbReference type="Proteomes" id="UP000288711"/>
    </source>
</evidence>
<gene>
    <name evidence="2" type="ORF">B277_15249</name>
    <name evidence="3" type="ORF">CWN80_11920</name>
</gene>
<evidence type="ECO:0000256" key="1">
    <source>
        <dbReference type="SAM" id="Phobius"/>
    </source>
</evidence>
<comment type="caution">
    <text evidence="2">The sequence shown here is derived from an EMBL/GenBank/DDBJ whole genome shotgun (WGS) entry which is preliminary data.</text>
</comment>
<evidence type="ECO:0000313" key="3">
    <source>
        <dbReference type="EMBL" id="RWU82838.1"/>
    </source>
</evidence>
<feature type="transmembrane region" description="Helical" evidence="1">
    <location>
        <begin position="189"/>
        <end position="222"/>
    </location>
</feature>
<keyword evidence="1" id="KW-1133">Transmembrane helix</keyword>
<feature type="transmembrane region" description="Helical" evidence="1">
    <location>
        <begin position="85"/>
        <end position="107"/>
    </location>
</feature>
<keyword evidence="1" id="KW-0472">Membrane</keyword>
<dbReference type="Proteomes" id="UP000288711">
    <property type="component" value="Unassembled WGS sequence"/>
</dbReference>
<dbReference type="EMBL" id="PIPF01000010">
    <property type="protein sequence ID" value="RWU82838.1"/>
    <property type="molecule type" value="Genomic_DNA"/>
</dbReference>
<reference evidence="3" key="3">
    <citation type="submission" date="2017-11" db="EMBL/GenBank/DDBJ databases">
        <authorList>
            <person name="Seuylemezian A."/>
            <person name="Cooper K."/>
            <person name="Vaishampayan P."/>
        </authorList>
    </citation>
    <scope>NUCLEOTIDE SEQUENCE</scope>
    <source>
        <strain evidence="3">PVAS-1</strain>
    </source>
</reference>
<reference evidence="3 5" key="1">
    <citation type="journal article" date="2009" name="Int. J. Syst. Evol. Microbiol.">
        <title>Janibacter hoylei sp. nov., Bacillus isronensis sp. nov. and Bacillus aryabhattai sp. nov., isolated from cryotubes used for collecting air from the upper atmosphere.</title>
        <authorList>
            <person name="Shivaji S."/>
            <person name="Chaturvedi P."/>
            <person name="Begum Z."/>
            <person name="Pindi P.K."/>
            <person name="Manorama R."/>
            <person name="Padmanaban D.A."/>
            <person name="Shouche Y.S."/>
            <person name="Pawar S."/>
            <person name="Vaishampayan P."/>
            <person name="Dutt C.B."/>
            <person name="Datta G.N."/>
            <person name="Manchanda R.K."/>
            <person name="Rao U.R."/>
            <person name="Bhargava P.M."/>
            <person name="Narlikar J.V."/>
        </authorList>
    </citation>
    <scope>NUCLEOTIDE SEQUENCE [LARGE SCALE GENOMIC DNA]</scope>
    <source>
        <strain evidence="3 5">PVAS-1</strain>
    </source>
</reference>
<dbReference type="Proteomes" id="UP000004474">
    <property type="component" value="Unassembled WGS sequence"/>
</dbReference>
<dbReference type="EMBL" id="ALWX01000085">
    <property type="protein sequence ID" value="EKA60009.1"/>
    <property type="molecule type" value="Genomic_DNA"/>
</dbReference>
<keyword evidence="1" id="KW-0812">Transmembrane</keyword>
<sequence>MPPVPPGGGFAAPYSPIEAIVYGFRTFGQHVGVFLVLGLLLLVVTVGVQFLFNLMGGGLEIFSAPSWDPDTPTPEASLGSSLLELVGSLLSSLFGWIVGLAIMRGALDVVDTGRVEIGQLFNRIPWGQALLAGILVAVATLAGLIVFCVGAIVVTFFLYYTNAAVLDGKSATDAISASFTFVKDNLAENLLLCLLGVVAIIATVCTCYLGGIVLGPVMTIAVAYTWRHLQGRPVAP</sequence>
<organism evidence="2 4">
    <name type="scientific">Janibacter hoylei PVAS-1</name>
    <dbReference type="NCBI Taxonomy" id="1210046"/>
    <lineage>
        <taxon>Bacteria</taxon>
        <taxon>Bacillati</taxon>
        <taxon>Actinomycetota</taxon>
        <taxon>Actinomycetes</taxon>
        <taxon>Micrococcales</taxon>
        <taxon>Intrasporangiaceae</taxon>
        <taxon>Janibacter</taxon>
    </lineage>
</organism>
<evidence type="ECO:0000313" key="4">
    <source>
        <dbReference type="Proteomes" id="UP000004474"/>
    </source>
</evidence>
<keyword evidence="5" id="KW-1185">Reference proteome</keyword>
<feature type="transmembrane region" description="Helical" evidence="1">
    <location>
        <begin position="31"/>
        <end position="52"/>
    </location>
</feature>
<feature type="transmembrane region" description="Helical" evidence="1">
    <location>
        <begin position="128"/>
        <end position="160"/>
    </location>
</feature>
<name>K1DUC2_9MICO</name>
<proteinExistence type="predicted"/>
<dbReference type="STRING" id="1210046.B277_15249"/>
<evidence type="ECO:0000313" key="2">
    <source>
        <dbReference type="EMBL" id="EKA60009.1"/>
    </source>
</evidence>
<protein>
    <recommendedName>
        <fullName evidence="6">Integral membrane protein</fullName>
    </recommendedName>
</protein>